<keyword evidence="1" id="KW-0472">Membrane</keyword>
<evidence type="ECO:0000256" key="1">
    <source>
        <dbReference type="SAM" id="Phobius"/>
    </source>
</evidence>
<keyword evidence="1" id="KW-0812">Transmembrane</keyword>
<dbReference type="EMBL" id="EF591884">
    <property type="protein sequence ID" value="ABX10587.1"/>
    <property type="molecule type" value="Genomic_DNA"/>
</dbReference>
<accession>A9LGR6</accession>
<protein>
    <submittedName>
        <fullName evidence="2">Hypothetical membrane protein</fullName>
    </submittedName>
</protein>
<feature type="transmembrane region" description="Helical" evidence="1">
    <location>
        <begin position="52"/>
        <end position="72"/>
    </location>
</feature>
<gene>
    <name evidence="2" type="ORF">5H12_25</name>
</gene>
<organism evidence="2">
    <name type="scientific">uncultured planctomycete 5H12</name>
    <dbReference type="NCBI Taxonomy" id="455067"/>
    <lineage>
        <taxon>Bacteria</taxon>
        <taxon>Pseudomonadati</taxon>
        <taxon>Planctomycetota</taxon>
        <taxon>Planctomycetia</taxon>
        <taxon>Planctomycetales</taxon>
        <taxon>environmental samples</taxon>
    </lineage>
</organism>
<reference evidence="2" key="1">
    <citation type="journal article" date="2007" name="ISME J.">
        <title>Fosmids of novel marine Planctomycetes from the Namibian and Oregon coast upwelling systems and their cross-comparison with planctomycete genomes.</title>
        <authorList>
            <person name="Woebken D."/>
            <person name="Teeling H."/>
            <person name="Wecker P."/>
            <person name="Dumitriu A."/>
            <person name="Kostadinov I."/>
            <person name="DeLong E.F."/>
            <person name="Amann R."/>
            <person name="Gloeckner F.O."/>
        </authorList>
    </citation>
    <scope>NUCLEOTIDE SEQUENCE</scope>
</reference>
<feature type="transmembrane region" description="Helical" evidence="1">
    <location>
        <begin position="20"/>
        <end position="40"/>
    </location>
</feature>
<name>A9LGR6_9BACT</name>
<proteinExistence type="predicted"/>
<sequence length="73" mass="8329">MIVTDLLEILPLADSIAKIWYALPLVVVVSLVYGATRHEYLHEILTQSYRSLIWVTGFMAIIFAVIFVAGYWN</sequence>
<keyword evidence="1" id="KW-1133">Transmembrane helix</keyword>
<evidence type="ECO:0000313" key="2">
    <source>
        <dbReference type="EMBL" id="ABX10587.1"/>
    </source>
</evidence>
<dbReference type="AlphaFoldDB" id="A9LGR6"/>